<gene>
    <name evidence="2" type="ORF">GCM10010502_49950</name>
    <name evidence="3" type="ORF">HS99_0025345</name>
</gene>
<evidence type="ECO:0000313" key="2">
    <source>
        <dbReference type="EMBL" id="GGU90820.1"/>
    </source>
</evidence>
<feature type="chain" id="PRO_5038216664" evidence="1">
    <location>
        <begin position="23"/>
        <end position="315"/>
    </location>
</feature>
<keyword evidence="2" id="KW-0449">Lipoprotein</keyword>
<organism evidence="3 4">
    <name type="scientific">Kitasatospora aureofaciens</name>
    <name type="common">Streptomyces aureofaciens</name>
    <dbReference type="NCBI Taxonomy" id="1894"/>
    <lineage>
        <taxon>Bacteria</taxon>
        <taxon>Bacillati</taxon>
        <taxon>Actinomycetota</taxon>
        <taxon>Actinomycetes</taxon>
        <taxon>Kitasatosporales</taxon>
        <taxon>Streptomycetaceae</taxon>
        <taxon>Kitasatospora</taxon>
    </lineage>
</organism>
<dbReference type="GeneID" id="97488009"/>
<accession>A0A1E7NAY3</accession>
<comment type="caution">
    <text evidence="3">The sequence shown here is derived from an EMBL/GenBank/DDBJ whole genome shotgun (WGS) entry which is preliminary data.</text>
</comment>
<dbReference type="EMBL" id="JPRF03000019">
    <property type="protein sequence ID" value="OEV37633.1"/>
    <property type="molecule type" value="Genomic_DNA"/>
</dbReference>
<dbReference type="Proteomes" id="UP000037395">
    <property type="component" value="Unassembled WGS sequence"/>
</dbReference>
<dbReference type="KEGG" id="kau:B6264_14130"/>
<dbReference type="PROSITE" id="PS51257">
    <property type="entry name" value="PROKAR_LIPOPROTEIN"/>
    <property type="match status" value="1"/>
</dbReference>
<dbReference type="AlphaFoldDB" id="A0A1E7NAY3"/>
<reference evidence="4" key="3">
    <citation type="submission" date="2016-08" db="EMBL/GenBank/DDBJ databases">
        <title>Sequencing, assembly and comparative genomics of S. aureofaciens ATCC 10762.</title>
        <authorList>
            <person name="Gradnigo J.S."/>
            <person name="Johnson N."/>
            <person name="Somerville G.A."/>
        </authorList>
    </citation>
    <scope>NUCLEOTIDE SEQUENCE [LARGE SCALE GENOMIC DNA]</scope>
    <source>
        <strain evidence="4">ATCC 10762 / DSM 40127 / CCM 3239 / JCM 4008 / LMG 5968 / NBRC 12843 / NCIMB 8234 / A-377</strain>
    </source>
</reference>
<dbReference type="SUPFAM" id="SSF89392">
    <property type="entry name" value="Prokaryotic lipoproteins and lipoprotein localization factors"/>
    <property type="match status" value="1"/>
</dbReference>
<keyword evidence="1" id="KW-0732">Signal</keyword>
<name>A0A1E7NAY3_KITAU</name>
<accession>A0A8H9LVJ8</accession>
<reference evidence="2" key="5">
    <citation type="submission" date="2020-09" db="EMBL/GenBank/DDBJ databases">
        <authorList>
            <person name="Sun Q."/>
            <person name="Ohkuma M."/>
        </authorList>
    </citation>
    <scope>NUCLEOTIDE SEQUENCE</scope>
    <source>
        <strain evidence="2">JCM 4434</strain>
    </source>
</reference>
<feature type="signal peptide" evidence="1">
    <location>
        <begin position="1"/>
        <end position="22"/>
    </location>
</feature>
<dbReference type="RefSeq" id="WP_050366728.1">
    <property type="nucleotide sequence ID" value="NZ_BMUB01000013.1"/>
</dbReference>
<protein>
    <submittedName>
        <fullName evidence="2">Putative lipoprotein</fullName>
    </submittedName>
</protein>
<reference evidence="2" key="1">
    <citation type="journal article" date="2014" name="Int. J. Syst. Evol. Microbiol.">
        <title>Complete genome sequence of Corynebacterium casei LMG S-19264T (=DSM 44701T), isolated from a smear-ripened cheese.</title>
        <authorList>
            <consortium name="US DOE Joint Genome Institute (JGI-PGF)"/>
            <person name="Walter F."/>
            <person name="Albersmeier A."/>
            <person name="Kalinowski J."/>
            <person name="Ruckert C."/>
        </authorList>
    </citation>
    <scope>NUCLEOTIDE SEQUENCE</scope>
    <source>
        <strain evidence="2">JCM 4434</strain>
    </source>
</reference>
<dbReference type="Proteomes" id="UP000610124">
    <property type="component" value="Unassembled WGS sequence"/>
</dbReference>
<sequence>MAGTRKAAVAVVLGALALTATACNDNSDSGKNAAPAAPTTAAAATTQAAPPAKVSPAVFLEQVTKKTGAAKSAKVTEDIAIGSITMKADGAMGWGDGLQGDMTMDMSGMPNADKMTASMGGTAFVYRFVPDGMYMKLGGDALKASDGRHWVHIGFDDVAKMQGGGTAAGGASTADQFKKADPVEGVRTLIASGTVTEVGQETVNGKPATHYTGVLNVANMAKANGGLTPEQVDQLKKSLATMGITSETIDVWVDADQLVVKRTEQADTKAGAMKVTVTYSDYGTPVATTAPDKSDSIEITELAKLGKDAAAADNS</sequence>
<dbReference type="InterPro" id="IPR029046">
    <property type="entry name" value="LolA/LolB/LppX"/>
</dbReference>
<dbReference type="Gene3D" id="2.50.20.20">
    <property type="match status" value="1"/>
</dbReference>
<reference evidence="3 4" key="2">
    <citation type="submission" date="2014-07" db="EMBL/GenBank/DDBJ databases">
        <authorList>
            <person name="Zhang J.E."/>
            <person name="Yang H."/>
            <person name="Guo J."/>
            <person name="Deng Z."/>
            <person name="Luo H."/>
            <person name="Luo M."/>
            <person name="Zhao B."/>
        </authorList>
    </citation>
    <scope>NUCLEOTIDE SEQUENCE [LARGE SCALE GENOMIC DNA]</scope>
    <source>
        <strain evidence="3">ATCC 10762</strain>
        <strain evidence="4">ATCC 10762 / DSM 40127 / CCM 3239 / JCM 4008 / LMG 5968 / NBRC 12843 / NCIMB 8234 / A-377</strain>
    </source>
</reference>
<evidence type="ECO:0000256" key="1">
    <source>
        <dbReference type="SAM" id="SignalP"/>
    </source>
</evidence>
<proteinExistence type="predicted"/>
<keyword evidence="4" id="KW-1185">Reference proteome</keyword>
<dbReference type="EMBL" id="BMUB01000013">
    <property type="protein sequence ID" value="GGU90820.1"/>
    <property type="molecule type" value="Genomic_DNA"/>
</dbReference>
<reference evidence="3" key="4">
    <citation type="submission" date="2016-08" db="EMBL/GenBank/DDBJ databases">
        <title>Sequencing, Assembly and Comparative Genomics of S. aureofaciens ATCC 10762.</title>
        <authorList>
            <person name="Gradnigo J.S."/>
            <person name="Johnson N."/>
            <person name="Somerville G.A."/>
        </authorList>
    </citation>
    <scope>NUCLEOTIDE SEQUENCE [LARGE SCALE GENOMIC DNA]</scope>
    <source>
        <strain evidence="3">ATCC 10762</strain>
    </source>
</reference>
<dbReference type="OrthoDB" id="3369896at2"/>
<evidence type="ECO:0000313" key="4">
    <source>
        <dbReference type="Proteomes" id="UP000037395"/>
    </source>
</evidence>
<evidence type="ECO:0000313" key="3">
    <source>
        <dbReference type="EMBL" id="OEV37633.1"/>
    </source>
</evidence>